<evidence type="ECO:0000256" key="8">
    <source>
        <dbReference type="ARBA" id="ARBA00044633"/>
    </source>
</evidence>
<dbReference type="PROSITE" id="PS00104">
    <property type="entry name" value="EPSP_SYNTHASE_1"/>
    <property type="match status" value="1"/>
</dbReference>
<evidence type="ECO:0000256" key="3">
    <source>
        <dbReference type="ARBA" id="ARBA00012450"/>
    </source>
</evidence>
<dbReference type="Gene3D" id="3.65.10.10">
    <property type="entry name" value="Enolpyruvate transferase domain"/>
    <property type="match status" value="2"/>
</dbReference>
<evidence type="ECO:0000256" key="2">
    <source>
        <dbReference type="ARBA" id="ARBA00009948"/>
    </source>
</evidence>
<dbReference type="PANTHER" id="PTHR21090:SF5">
    <property type="entry name" value="PENTAFUNCTIONAL AROM POLYPEPTIDE"/>
    <property type="match status" value="1"/>
</dbReference>
<keyword evidence="4" id="KW-0963">Cytoplasm</keyword>
<dbReference type="EMBL" id="CAFBNG010000046">
    <property type="protein sequence ID" value="CAB4936476.1"/>
    <property type="molecule type" value="Genomic_DNA"/>
</dbReference>
<dbReference type="HAMAP" id="MF_00210">
    <property type="entry name" value="EPSP_synth"/>
    <property type="match status" value="1"/>
</dbReference>
<dbReference type="FunFam" id="3.65.10.10:FF:000010">
    <property type="entry name" value="3-phosphoshikimate 1-carboxyvinyltransferase"/>
    <property type="match status" value="1"/>
</dbReference>
<dbReference type="NCBIfam" id="TIGR01356">
    <property type="entry name" value="aroA"/>
    <property type="match status" value="1"/>
</dbReference>
<comment type="pathway">
    <text evidence="1">Metabolic intermediate biosynthesis; chorismate biosynthesis; chorismate from D-erythrose 4-phosphate and phosphoenolpyruvate: step 6/7.</text>
</comment>
<sequence>MNSTGAGSPHWVAPFRGKDPVDLTLSIPGSKSVTNRALILAALADSPTVLHKALHSRDTDLMIAGLQAMGVGVSEDQSALQIAPGKLSGPATIDVGNAGTVMRFLPPVAALANGAITFDGDARSHERPLGPVIAALEALGVKIDHENRYSLPMSVHGTGAIAGGEIAIDASASSQFLSALLLIGSNTETGITISHTGGSLPSMPHIEMTIAMVRDFGGEITVDQKAQTWHVAPRKLHGMELTIEPDLSNAAPFLSIAMAVGGSVTINDWPSSTTQPGGELPAILERMGAKTSLGKDGLTLTSNGLIHGIDIDLHGLGELTPAIAALAALADSPSRITGIGHLRLHETDRLAALTTEINGLGGKVKESPDSLEFTPAPLRKGIFHTYEDHRLATAGAVIGLVVKDLEVENIDTTKKTLPNFAQMWSELLR</sequence>
<dbReference type="PIRSF" id="PIRSF000505">
    <property type="entry name" value="EPSPS"/>
    <property type="match status" value="1"/>
</dbReference>
<dbReference type="PROSITE" id="PS00885">
    <property type="entry name" value="EPSP_SYNTHASE_2"/>
    <property type="match status" value="1"/>
</dbReference>
<evidence type="ECO:0000256" key="5">
    <source>
        <dbReference type="ARBA" id="ARBA00022605"/>
    </source>
</evidence>
<evidence type="ECO:0000256" key="7">
    <source>
        <dbReference type="ARBA" id="ARBA00023141"/>
    </source>
</evidence>
<evidence type="ECO:0000313" key="10">
    <source>
        <dbReference type="EMBL" id="CAB4936476.1"/>
    </source>
</evidence>
<name>A0A6J7J062_9ZZZZ</name>
<proteinExistence type="inferred from homology"/>
<comment type="similarity">
    <text evidence="2">Belongs to the EPSP synthase family.</text>
</comment>
<dbReference type="InterPro" id="IPR001986">
    <property type="entry name" value="Enolpyruvate_Tfrase_dom"/>
</dbReference>
<dbReference type="SUPFAM" id="SSF55205">
    <property type="entry name" value="EPT/RTPC-like"/>
    <property type="match status" value="1"/>
</dbReference>
<dbReference type="GO" id="GO:0009073">
    <property type="term" value="P:aromatic amino acid family biosynthetic process"/>
    <property type="evidence" value="ECO:0007669"/>
    <property type="project" value="UniProtKB-KW"/>
</dbReference>
<evidence type="ECO:0000256" key="6">
    <source>
        <dbReference type="ARBA" id="ARBA00022679"/>
    </source>
</evidence>
<dbReference type="EC" id="2.5.1.19" evidence="3"/>
<protein>
    <recommendedName>
        <fullName evidence="3">3-phosphoshikimate 1-carboxyvinyltransferase</fullName>
        <ecNumber evidence="3">2.5.1.19</ecNumber>
    </recommendedName>
</protein>
<dbReference type="FunFam" id="3.65.10.10:FF:000011">
    <property type="entry name" value="3-phosphoshikimate 1-carboxyvinyltransferase"/>
    <property type="match status" value="1"/>
</dbReference>
<dbReference type="GO" id="GO:0008652">
    <property type="term" value="P:amino acid biosynthetic process"/>
    <property type="evidence" value="ECO:0007669"/>
    <property type="project" value="UniProtKB-KW"/>
</dbReference>
<gene>
    <name evidence="10" type="ORF">UFOPK3774_00367</name>
</gene>
<keyword evidence="5" id="KW-0028">Amino-acid biosynthesis</keyword>
<feature type="domain" description="Enolpyruvate transferase" evidence="9">
    <location>
        <begin position="17"/>
        <end position="422"/>
    </location>
</feature>
<accession>A0A6J7J062</accession>
<comment type="catalytic activity">
    <reaction evidence="8">
        <text>3-phosphoshikimate + phosphoenolpyruvate = 5-O-(1-carboxyvinyl)-3-phosphoshikimate + phosphate</text>
        <dbReference type="Rhea" id="RHEA:21256"/>
        <dbReference type="ChEBI" id="CHEBI:43474"/>
        <dbReference type="ChEBI" id="CHEBI:57701"/>
        <dbReference type="ChEBI" id="CHEBI:58702"/>
        <dbReference type="ChEBI" id="CHEBI:145989"/>
        <dbReference type="EC" id="2.5.1.19"/>
    </reaction>
    <physiologicalReaction direction="left-to-right" evidence="8">
        <dbReference type="Rhea" id="RHEA:21257"/>
    </physiologicalReaction>
</comment>
<reference evidence="10" key="1">
    <citation type="submission" date="2020-05" db="EMBL/GenBank/DDBJ databases">
        <authorList>
            <person name="Chiriac C."/>
            <person name="Salcher M."/>
            <person name="Ghai R."/>
            <person name="Kavagutti S V."/>
        </authorList>
    </citation>
    <scope>NUCLEOTIDE SEQUENCE</scope>
</reference>
<dbReference type="PANTHER" id="PTHR21090">
    <property type="entry name" value="AROM/DEHYDROQUINATE SYNTHASE"/>
    <property type="match status" value="1"/>
</dbReference>
<dbReference type="InterPro" id="IPR023193">
    <property type="entry name" value="EPSP_synthase_CS"/>
</dbReference>
<keyword evidence="7" id="KW-0057">Aromatic amino acid biosynthesis</keyword>
<evidence type="ECO:0000259" key="9">
    <source>
        <dbReference type="Pfam" id="PF00275"/>
    </source>
</evidence>
<organism evidence="10">
    <name type="scientific">freshwater metagenome</name>
    <dbReference type="NCBI Taxonomy" id="449393"/>
    <lineage>
        <taxon>unclassified sequences</taxon>
        <taxon>metagenomes</taxon>
        <taxon>ecological metagenomes</taxon>
    </lineage>
</organism>
<dbReference type="Pfam" id="PF00275">
    <property type="entry name" value="EPSP_synthase"/>
    <property type="match status" value="1"/>
</dbReference>
<dbReference type="GO" id="GO:0009423">
    <property type="term" value="P:chorismate biosynthetic process"/>
    <property type="evidence" value="ECO:0007669"/>
    <property type="project" value="UniProtKB-UniPathway"/>
</dbReference>
<dbReference type="UniPathway" id="UPA00053">
    <property type="reaction ID" value="UER00089"/>
</dbReference>
<keyword evidence="6" id="KW-0808">Transferase</keyword>
<dbReference type="CDD" id="cd01556">
    <property type="entry name" value="EPSP_synthase"/>
    <property type="match status" value="1"/>
</dbReference>
<dbReference type="InterPro" id="IPR013792">
    <property type="entry name" value="RNA3'P_cycl/enolpyr_Trfase_a/b"/>
</dbReference>
<evidence type="ECO:0000256" key="1">
    <source>
        <dbReference type="ARBA" id="ARBA00004811"/>
    </source>
</evidence>
<dbReference type="GO" id="GO:0003866">
    <property type="term" value="F:3-phosphoshikimate 1-carboxyvinyltransferase activity"/>
    <property type="evidence" value="ECO:0007669"/>
    <property type="project" value="UniProtKB-EC"/>
</dbReference>
<dbReference type="AlphaFoldDB" id="A0A6J7J062"/>
<evidence type="ECO:0000256" key="4">
    <source>
        <dbReference type="ARBA" id="ARBA00022490"/>
    </source>
</evidence>
<dbReference type="InterPro" id="IPR036968">
    <property type="entry name" value="Enolpyruvate_Tfrase_sf"/>
</dbReference>
<dbReference type="InterPro" id="IPR006264">
    <property type="entry name" value="EPSP_synthase"/>
</dbReference>